<dbReference type="InterPro" id="IPR018335">
    <property type="entry name" value="Tscrpt_reg_HTH_Crp-type_CS"/>
</dbReference>
<sequence length="240" mass="27237">MTTAHQQTECRSICNSSLFSDDNLQKLQQIMYFQNLNANVNVFREGDSAGSLYFIQSGKVKLTKLSEEGKEYIMSLFHEGDFFGQLDPSPKAFHQFTAATIEKCVVGVFQKSDLEVLLWQHGDLAIEFVNWMSFMHRLTQTKFRDLVMLGKPGALCSTLIRLSNTYGRKDEKGIHITMKLTNSELADYIGCARESVNRMLGDLRRAGAILMNDGMITITNLSYLQAMCRCELCPKNLCRM</sequence>
<dbReference type="CDD" id="cd00092">
    <property type="entry name" value="HTH_CRP"/>
    <property type="match status" value="1"/>
</dbReference>
<keyword evidence="4" id="KW-0804">Transcription</keyword>
<dbReference type="EMBL" id="QRDZ01000009">
    <property type="protein sequence ID" value="RED77439.1"/>
    <property type="molecule type" value="Genomic_DNA"/>
</dbReference>
<dbReference type="PROSITE" id="PS50042">
    <property type="entry name" value="CNMP_BINDING_3"/>
    <property type="match status" value="1"/>
</dbReference>
<evidence type="ECO:0000313" key="8">
    <source>
        <dbReference type="Proteomes" id="UP000256977"/>
    </source>
</evidence>
<comment type="caution">
    <text evidence="7">The sequence shown here is derived from an EMBL/GenBank/DDBJ whole genome shotgun (WGS) entry which is preliminary data.</text>
</comment>
<dbReference type="PRINTS" id="PR00034">
    <property type="entry name" value="HTHCRP"/>
</dbReference>
<dbReference type="Gene3D" id="2.60.120.10">
    <property type="entry name" value="Jelly Rolls"/>
    <property type="match status" value="1"/>
</dbReference>
<keyword evidence="3" id="KW-0010">Activator</keyword>
<dbReference type="InterPro" id="IPR050397">
    <property type="entry name" value="Env_Response_Regulators"/>
</dbReference>
<feature type="domain" description="Cyclic nucleotide-binding" evidence="5">
    <location>
        <begin position="19"/>
        <end position="86"/>
    </location>
</feature>
<dbReference type="PANTHER" id="PTHR24567">
    <property type="entry name" value="CRP FAMILY TRANSCRIPTIONAL REGULATORY PROTEIN"/>
    <property type="match status" value="1"/>
</dbReference>
<dbReference type="Proteomes" id="UP000256977">
    <property type="component" value="Unassembled WGS sequence"/>
</dbReference>
<keyword evidence="2" id="KW-0238">DNA-binding</keyword>
<proteinExistence type="predicted"/>
<dbReference type="InterPro" id="IPR036388">
    <property type="entry name" value="WH-like_DNA-bd_sf"/>
</dbReference>
<dbReference type="PROSITE" id="PS00042">
    <property type="entry name" value="HTH_CRP_1"/>
    <property type="match status" value="1"/>
</dbReference>
<evidence type="ECO:0000256" key="4">
    <source>
        <dbReference type="ARBA" id="ARBA00023163"/>
    </source>
</evidence>
<name>A0A3D9JUI3_9BACL</name>
<dbReference type="InterPro" id="IPR012318">
    <property type="entry name" value="HTH_CRP"/>
</dbReference>
<dbReference type="AlphaFoldDB" id="A0A3D9JUI3"/>
<accession>A0A3D9JUI3</accession>
<protein>
    <submittedName>
        <fullName evidence="7">CRP/FNR family transcriptional regulator</fullName>
    </submittedName>
</protein>
<dbReference type="SMART" id="SM00100">
    <property type="entry name" value="cNMP"/>
    <property type="match status" value="1"/>
</dbReference>
<dbReference type="GO" id="GO:0003700">
    <property type="term" value="F:DNA-binding transcription factor activity"/>
    <property type="evidence" value="ECO:0007669"/>
    <property type="project" value="InterPro"/>
</dbReference>
<dbReference type="RefSeq" id="WP_246016519.1">
    <property type="nucleotide sequence ID" value="NZ_QRDZ01000009.1"/>
</dbReference>
<dbReference type="InterPro" id="IPR000595">
    <property type="entry name" value="cNMP-bd_dom"/>
</dbReference>
<dbReference type="SUPFAM" id="SSF51206">
    <property type="entry name" value="cAMP-binding domain-like"/>
    <property type="match status" value="1"/>
</dbReference>
<dbReference type="CDD" id="cd00038">
    <property type="entry name" value="CAP_ED"/>
    <property type="match status" value="1"/>
</dbReference>
<dbReference type="PROSITE" id="PS51063">
    <property type="entry name" value="HTH_CRP_2"/>
    <property type="match status" value="1"/>
</dbReference>
<reference evidence="7 8" key="1">
    <citation type="submission" date="2018-07" db="EMBL/GenBank/DDBJ databases">
        <title>Genomic Encyclopedia of Type Strains, Phase III (KMG-III): the genomes of soil and plant-associated and newly described type strains.</title>
        <authorList>
            <person name="Whitman W."/>
        </authorList>
    </citation>
    <scope>NUCLEOTIDE SEQUENCE [LARGE SCALE GENOMIC DNA]</scope>
    <source>
        <strain evidence="7 8">CECT 7287</strain>
    </source>
</reference>
<evidence type="ECO:0000259" key="6">
    <source>
        <dbReference type="PROSITE" id="PS51063"/>
    </source>
</evidence>
<dbReference type="Pfam" id="PF13545">
    <property type="entry name" value="HTH_Crp_2"/>
    <property type="match status" value="1"/>
</dbReference>
<keyword evidence="8" id="KW-1185">Reference proteome</keyword>
<dbReference type="SUPFAM" id="SSF46785">
    <property type="entry name" value="Winged helix' DNA-binding domain"/>
    <property type="match status" value="1"/>
</dbReference>
<evidence type="ECO:0000256" key="2">
    <source>
        <dbReference type="ARBA" id="ARBA00023125"/>
    </source>
</evidence>
<evidence type="ECO:0000313" key="7">
    <source>
        <dbReference type="EMBL" id="RED77439.1"/>
    </source>
</evidence>
<dbReference type="GO" id="GO:0003677">
    <property type="term" value="F:DNA binding"/>
    <property type="evidence" value="ECO:0007669"/>
    <property type="project" value="UniProtKB-KW"/>
</dbReference>
<dbReference type="GO" id="GO:0005829">
    <property type="term" value="C:cytosol"/>
    <property type="evidence" value="ECO:0007669"/>
    <property type="project" value="TreeGrafter"/>
</dbReference>
<dbReference type="SMART" id="SM00419">
    <property type="entry name" value="HTH_CRP"/>
    <property type="match status" value="1"/>
</dbReference>
<evidence type="ECO:0000259" key="5">
    <source>
        <dbReference type="PROSITE" id="PS50042"/>
    </source>
</evidence>
<evidence type="ECO:0000256" key="3">
    <source>
        <dbReference type="ARBA" id="ARBA00023159"/>
    </source>
</evidence>
<dbReference type="PANTHER" id="PTHR24567:SF74">
    <property type="entry name" value="HTH-TYPE TRANSCRIPTIONAL REGULATOR ARCR"/>
    <property type="match status" value="1"/>
</dbReference>
<organism evidence="7 8">
    <name type="scientific">Cohnella phaseoli</name>
    <dbReference type="NCBI Taxonomy" id="456490"/>
    <lineage>
        <taxon>Bacteria</taxon>
        <taxon>Bacillati</taxon>
        <taxon>Bacillota</taxon>
        <taxon>Bacilli</taxon>
        <taxon>Bacillales</taxon>
        <taxon>Paenibacillaceae</taxon>
        <taxon>Cohnella</taxon>
    </lineage>
</organism>
<gene>
    <name evidence="7" type="ORF">DFP98_10950</name>
</gene>
<feature type="domain" description="HTH crp-type" evidence="6">
    <location>
        <begin position="149"/>
        <end position="222"/>
    </location>
</feature>
<dbReference type="Pfam" id="PF00027">
    <property type="entry name" value="cNMP_binding"/>
    <property type="match status" value="1"/>
</dbReference>
<dbReference type="InterPro" id="IPR036390">
    <property type="entry name" value="WH_DNA-bd_sf"/>
</dbReference>
<keyword evidence="1" id="KW-0805">Transcription regulation</keyword>
<evidence type="ECO:0000256" key="1">
    <source>
        <dbReference type="ARBA" id="ARBA00023015"/>
    </source>
</evidence>
<dbReference type="Gene3D" id="1.10.10.10">
    <property type="entry name" value="Winged helix-like DNA-binding domain superfamily/Winged helix DNA-binding domain"/>
    <property type="match status" value="1"/>
</dbReference>
<dbReference type="InterPro" id="IPR014710">
    <property type="entry name" value="RmlC-like_jellyroll"/>
</dbReference>
<dbReference type="InterPro" id="IPR018490">
    <property type="entry name" value="cNMP-bd_dom_sf"/>
</dbReference>